<comment type="caution">
    <text evidence="2">The sequence shown here is derived from an EMBL/GenBank/DDBJ whole genome shotgun (WGS) entry which is preliminary data.</text>
</comment>
<organism evidence="2 3">
    <name type="scientific">Gigaspora margarita</name>
    <dbReference type="NCBI Taxonomy" id="4874"/>
    <lineage>
        <taxon>Eukaryota</taxon>
        <taxon>Fungi</taxon>
        <taxon>Fungi incertae sedis</taxon>
        <taxon>Mucoromycota</taxon>
        <taxon>Glomeromycotina</taxon>
        <taxon>Glomeromycetes</taxon>
        <taxon>Diversisporales</taxon>
        <taxon>Gigasporaceae</taxon>
        <taxon>Gigaspora</taxon>
    </lineage>
</organism>
<keyword evidence="1" id="KW-0472">Membrane</keyword>
<protein>
    <submittedName>
        <fullName evidence="2">42733_t:CDS:1</fullName>
    </submittedName>
</protein>
<accession>A0ABN7V1S4</accession>
<gene>
    <name evidence="2" type="ORF">GMARGA_LOCUS12500</name>
</gene>
<feature type="non-terminal residue" evidence="2">
    <location>
        <position position="1"/>
    </location>
</feature>
<evidence type="ECO:0000313" key="2">
    <source>
        <dbReference type="EMBL" id="CAG8706884.1"/>
    </source>
</evidence>
<keyword evidence="1" id="KW-0812">Transmembrane</keyword>
<evidence type="ECO:0000256" key="1">
    <source>
        <dbReference type="SAM" id="Phobius"/>
    </source>
</evidence>
<feature type="transmembrane region" description="Helical" evidence="1">
    <location>
        <begin position="112"/>
        <end position="129"/>
    </location>
</feature>
<sequence>LYDSLSPSNKTEFLKKFQQELVNSIPINSERLQLTNRIQYDPSVSSQYLLQIEILPTKDHYQDSVSQIINTMTELIKDKDTIIYMNNYTKYLDSSYGLTINSNLWDELKLKLLGLLIGCAILFAIALWGPL</sequence>
<dbReference type="Proteomes" id="UP000789901">
    <property type="component" value="Unassembled WGS sequence"/>
</dbReference>
<name>A0ABN7V1S4_GIGMA</name>
<dbReference type="EMBL" id="CAJVQB010007653">
    <property type="protein sequence ID" value="CAG8706884.1"/>
    <property type="molecule type" value="Genomic_DNA"/>
</dbReference>
<keyword evidence="3" id="KW-1185">Reference proteome</keyword>
<reference evidence="2 3" key="1">
    <citation type="submission" date="2021-06" db="EMBL/GenBank/DDBJ databases">
        <authorList>
            <person name="Kallberg Y."/>
            <person name="Tangrot J."/>
            <person name="Rosling A."/>
        </authorList>
    </citation>
    <scope>NUCLEOTIDE SEQUENCE [LARGE SCALE GENOMIC DNA]</scope>
    <source>
        <strain evidence="2 3">120-4 pot B 10/14</strain>
    </source>
</reference>
<keyword evidence="1" id="KW-1133">Transmembrane helix</keyword>
<evidence type="ECO:0000313" key="3">
    <source>
        <dbReference type="Proteomes" id="UP000789901"/>
    </source>
</evidence>
<proteinExistence type="predicted"/>